<dbReference type="InterPro" id="IPR036661">
    <property type="entry name" value="Luciferase-like_sf"/>
</dbReference>
<protein>
    <submittedName>
        <fullName evidence="3">Luciferase family oxidoreductase, group 1</fullName>
    </submittedName>
</protein>
<dbReference type="InterPro" id="IPR011251">
    <property type="entry name" value="Luciferase-like_dom"/>
</dbReference>
<sequence length="374" mass="39284">MPSTPLSVLDLSPVPAGGTVGDALRNTIDLARRVEQFGYQRYWLAEHHFAPGVASAAPAVLIGQVAAATSHIRVGSGAVQLGHQTPLAVLEQFGTLDALYPGRIDLGLGRSGQRRAEATRELAGDAPPPTEARVVGGLLIPPPFSFAKILTSPRAALHSALLQQPGARSPAFDEQVGDLLALLRGDYRDPDGLDAHVTPGEGADLQIWLLGSSGGESAQLAGALGLPFAANYHVSPATVLDAVAAYRAAFRPSATLAEPYVIVSADVVVAPDDAAARRLAAPYGLWVRSIRSGLGAIPFPSPEQATGHTWTPEDRDLVADRVDTQFVGSPDTVAGKLRTLRDVTSADELLVTTITHAHADRVSSYELLAKEWHG</sequence>
<dbReference type="OrthoDB" id="9780518at2"/>
<organism evidence="3 4">
    <name type="scientific">Micromonospora echinospora</name>
    <name type="common">Micromonospora purpurea</name>
    <dbReference type="NCBI Taxonomy" id="1877"/>
    <lineage>
        <taxon>Bacteria</taxon>
        <taxon>Bacillati</taxon>
        <taxon>Actinomycetota</taxon>
        <taxon>Actinomycetes</taxon>
        <taxon>Micromonosporales</taxon>
        <taxon>Micromonosporaceae</taxon>
        <taxon>Micromonospora</taxon>
    </lineage>
</organism>
<evidence type="ECO:0000256" key="1">
    <source>
        <dbReference type="ARBA" id="ARBA00007789"/>
    </source>
</evidence>
<dbReference type="InParanoid" id="A0A1C4YUB5"/>
<dbReference type="PANTHER" id="PTHR30137:SF6">
    <property type="entry name" value="LUCIFERASE-LIKE MONOOXYGENASE"/>
    <property type="match status" value="1"/>
</dbReference>
<dbReference type="Gene3D" id="3.20.20.30">
    <property type="entry name" value="Luciferase-like domain"/>
    <property type="match status" value="1"/>
</dbReference>
<name>A0A1C4YUB5_MICEC</name>
<dbReference type="GO" id="GO:0016705">
    <property type="term" value="F:oxidoreductase activity, acting on paired donors, with incorporation or reduction of molecular oxygen"/>
    <property type="evidence" value="ECO:0007669"/>
    <property type="project" value="InterPro"/>
</dbReference>
<dbReference type="Pfam" id="PF00296">
    <property type="entry name" value="Bac_luciferase"/>
    <property type="match status" value="2"/>
</dbReference>
<reference evidence="4" key="1">
    <citation type="submission" date="2016-06" db="EMBL/GenBank/DDBJ databases">
        <authorList>
            <person name="Varghese N."/>
            <person name="Submissions Spin"/>
        </authorList>
    </citation>
    <scope>NUCLEOTIDE SEQUENCE [LARGE SCALE GENOMIC DNA]</scope>
    <source>
        <strain evidence="4">DSM 43816</strain>
    </source>
</reference>
<dbReference type="PANTHER" id="PTHR30137">
    <property type="entry name" value="LUCIFERASE-LIKE MONOOXYGENASE"/>
    <property type="match status" value="1"/>
</dbReference>
<keyword evidence="4" id="KW-1185">Reference proteome</keyword>
<dbReference type="SUPFAM" id="SSF51679">
    <property type="entry name" value="Bacterial luciferase-like"/>
    <property type="match status" value="1"/>
</dbReference>
<dbReference type="EMBL" id="LT607413">
    <property type="protein sequence ID" value="SCF24270.1"/>
    <property type="molecule type" value="Genomic_DNA"/>
</dbReference>
<dbReference type="CDD" id="cd00347">
    <property type="entry name" value="Flavin_utilizing_monoxygenases"/>
    <property type="match status" value="1"/>
</dbReference>
<dbReference type="NCBIfam" id="TIGR03558">
    <property type="entry name" value="oxido_grp_1"/>
    <property type="match status" value="1"/>
</dbReference>
<feature type="domain" description="Luciferase-like" evidence="2">
    <location>
        <begin position="184"/>
        <end position="342"/>
    </location>
</feature>
<evidence type="ECO:0000313" key="4">
    <source>
        <dbReference type="Proteomes" id="UP000198253"/>
    </source>
</evidence>
<accession>A0A1C4YUB5</accession>
<dbReference type="Proteomes" id="UP000198253">
    <property type="component" value="Chromosome I"/>
</dbReference>
<proteinExistence type="predicted"/>
<dbReference type="RefSeq" id="WP_088983295.1">
    <property type="nucleotide sequence ID" value="NZ_LT607413.1"/>
</dbReference>
<gene>
    <name evidence="3" type="ORF">GA0070618_4379</name>
</gene>
<dbReference type="GO" id="GO:0005829">
    <property type="term" value="C:cytosol"/>
    <property type="evidence" value="ECO:0007669"/>
    <property type="project" value="TreeGrafter"/>
</dbReference>
<dbReference type="InterPro" id="IPR050766">
    <property type="entry name" value="Bact_Lucif_Oxidored"/>
</dbReference>
<dbReference type="AlphaFoldDB" id="A0A1C4YUB5"/>
<evidence type="ECO:0000313" key="3">
    <source>
        <dbReference type="EMBL" id="SCF24270.1"/>
    </source>
</evidence>
<comment type="similarity">
    <text evidence="1">To bacterial alkanal monooxygenase alpha and beta chains.</text>
</comment>
<feature type="domain" description="Luciferase-like" evidence="2">
    <location>
        <begin position="8"/>
        <end position="117"/>
    </location>
</feature>
<evidence type="ECO:0000259" key="2">
    <source>
        <dbReference type="Pfam" id="PF00296"/>
    </source>
</evidence>
<dbReference type="InterPro" id="IPR019949">
    <property type="entry name" value="CmoO-like"/>
</dbReference>